<feature type="region of interest" description="Disordered" evidence="1">
    <location>
        <begin position="1"/>
        <end position="41"/>
    </location>
</feature>
<accession>A0AAN1BKV8</accession>
<evidence type="ECO:0000313" key="2">
    <source>
        <dbReference type="EMBL" id="ARQ13130.1"/>
    </source>
</evidence>
<dbReference type="AlphaFoldDB" id="A0AAN1BKV8"/>
<organism evidence="2 3">
    <name type="scientific">Rhizobium etli</name>
    <dbReference type="NCBI Taxonomy" id="29449"/>
    <lineage>
        <taxon>Bacteria</taxon>
        <taxon>Pseudomonadati</taxon>
        <taxon>Pseudomonadota</taxon>
        <taxon>Alphaproteobacteria</taxon>
        <taxon>Hyphomicrobiales</taxon>
        <taxon>Rhizobiaceae</taxon>
        <taxon>Rhizobium/Agrobacterium group</taxon>
        <taxon>Rhizobium</taxon>
    </lineage>
</organism>
<dbReference type="EMBL" id="CP020910">
    <property type="protein sequence ID" value="ARQ13130.1"/>
    <property type="molecule type" value="Genomic_DNA"/>
</dbReference>
<gene>
    <name evidence="2" type="ORF">NXC12_PD00017</name>
</gene>
<geneLocation type="plasmid" evidence="3">
    <name>pretnxc12d</name>
</geneLocation>
<proteinExistence type="predicted"/>
<keyword evidence="2" id="KW-0614">Plasmid</keyword>
<dbReference type="Proteomes" id="UP000194159">
    <property type="component" value="Plasmid pRetNXC12d"/>
</dbReference>
<protein>
    <submittedName>
        <fullName evidence="2">Uncharacterized protein</fullName>
    </submittedName>
</protein>
<name>A0AAN1BKV8_RHIET</name>
<reference evidence="2 3" key="1">
    <citation type="submission" date="2017-04" db="EMBL/GenBank/DDBJ databases">
        <title>Complete genome sequences of Rhizobium genomic linages associated to common bean (phaseolus vulgaris).</title>
        <authorList>
            <person name="Santamaria R.I."/>
            <person name="Bustos P."/>
            <person name="Perez-Carrascal O."/>
            <person name="Martinez-Flores I."/>
            <person name="Juarez S."/>
            <person name="Lozano L."/>
            <person name="Miranda F."/>
            <person name="Vinuesa P."/>
            <person name="Martinez-Romero E."/>
            <person name="Cevallos M.A."/>
            <person name="Romero D."/>
            <person name="Davila G."/>
            <person name="Gonzalez V."/>
        </authorList>
    </citation>
    <scope>NUCLEOTIDE SEQUENCE [LARGE SCALE GENOMIC DNA]</scope>
    <source>
        <strain evidence="2 3">NXC12</strain>
        <plasmid evidence="3">pretnxc12d</plasmid>
    </source>
</reference>
<sequence>MPGGDPAALGGEPSSLGGGDPAAPPEEPSSSSMETAPKDMESRLLTSVPAPTLGEAERTQLTQALWMLFQAMKPASEQPEALMEAIQIAMSELRYRSKASEEQHTLNLKVWMNACQPFPIWAVQKAADWWSKGARDGDELGHFLGDVRLAVGHSVLSRQRHLQLLNHYQG</sequence>
<evidence type="ECO:0000256" key="1">
    <source>
        <dbReference type="SAM" id="MobiDB-lite"/>
    </source>
</evidence>
<evidence type="ECO:0000313" key="3">
    <source>
        <dbReference type="Proteomes" id="UP000194159"/>
    </source>
</evidence>